<protein>
    <submittedName>
        <fullName evidence="6">Uncharacterized protein</fullName>
    </submittedName>
</protein>
<dbReference type="EMBL" id="LR798387">
    <property type="protein sequence ID" value="CAB5228392.1"/>
    <property type="molecule type" value="Genomic_DNA"/>
</dbReference>
<evidence type="ECO:0000313" key="2">
    <source>
        <dbReference type="EMBL" id="CAB4183113.1"/>
    </source>
</evidence>
<evidence type="ECO:0000313" key="6">
    <source>
        <dbReference type="EMBL" id="CAB5228392.1"/>
    </source>
</evidence>
<accession>A0A6J7XE36</accession>
<evidence type="ECO:0000313" key="1">
    <source>
        <dbReference type="EMBL" id="CAB4150321.1"/>
    </source>
</evidence>
<dbReference type="EMBL" id="LR796542">
    <property type="protein sequence ID" value="CAB4150321.1"/>
    <property type="molecule type" value="Genomic_DNA"/>
</dbReference>
<dbReference type="EMBL" id="LR797031">
    <property type="protein sequence ID" value="CAB4183113.1"/>
    <property type="molecule type" value="Genomic_DNA"/>
</dbReference>
<sequence>MNHSTLSQMAVDFVQKTAPTVGIKIRPLGYHGYGGARKVKYEIRHAIDGDVMYYELDLLGVAKVVAHLQHGLMLPGSVLRDPSGKECLLLGAKVARGKYLFLMPAKSVTEYEVEYYNGHRAARKISAEGWTMVDAV</sequence>
<dbReference type="EMBL" id="LR797396">
    <property type="protein sequence ID" value="CAB4213554.1"/>
    <property type="molecule type" value="Genomic_DNA"/>
</dbReference>
<evidence type="ECO:0000313" key="5">
    <source>
        <dbReference type="EMBL" id="CAB4218455.1"/>
    </source>
</evidence>
<dbReference type="EMBL" id="LR797290">
    <property type="protein sequence ID" value="CAB4200208.1"/>
    <property type="molecule type" value="Genomic_DNA"/>
</dbReference>
<gene>
    <name evidence="2" type="ORF">UFOVP1093_34</name>
    <name evidence="3" type="ORF">UFOVP1340_33</name>
    <name evidence="4" type="ORF">UFOVP1448_45</name>
    <name evidence="6" type="ORF">UFOVP1538_45</name>
    <name evidence="5" type="ORF">UFOVP1600_16</name>
    <name evidence="1" type="ORF">UFOVP569_17</name>
</gene>
<evidence type="ECO:0000313" key="4">
    <source>
        <dbReference type="EMBL" id="CAB4213554.1"/>
    </source>
</evidence>
<proteinExistence type="predicted"/>
<dbReference type="EMBL" id="LR797473">
    <property type="protein sequence ID" value="CAB4218455.1"/>
    <property type="molecule type" value="Genomic_DNA"/>
</dbReference>
<reference evidence="6" key="1">
    <citation type="submission" date="2020-05" db="EMBL/GenBank/DDBJ databases">
        <authorList>
            <person name="Chiriac C."/>
            <person name="Salcher M."/>
            <person name="Ghai R."/>
            <person name="Kavagutti S V."/>
        </authorList>
    </citation>
    <scope>NUCLEOTIDE SEQUENCE</scope>
</reference>
<name>A0A6J7XE36_9CAUD</name>
<evidence type="ECO:0000313" key="3">
    <source>
        <dbReference type="EMBL" id="CAB4200208.1"/>
    </source>
</evidence>
<organism evidence="6">
    <name type="scientific">uncultured Caudovirales phage</name>
    <dbReference type="NCBI Taxonomy" id="2100421"/>
    <lineage>
        <taxon>Viruses</taxon>
        <taxon>Duplodnaviria</taxon>
        <taxon>Heunggongvirae</taxon>
        <taxon>Uroviricota</taxon>
        <taxon>Caudoviricetes</taxon>
        <taxon>Peduoviridae</taxon>
        <taxon>Maltschvirus</taxon>
        <taxon>Maltschvirus maltsch</taxon>
    </lineage>
</organism>